<dbReference type="AlphaFoldDB" id="A0A6A6IIC0"/>
<evidence type="ECO:0000313" key="3">
    <source>
        <dbReference type="Proteomes" id="UP000800094"/>
    </source>
</evidence>
<dbReference type="Proteomes" id="UP000800094">
    <property type="component" value="Unassembled WGS sequence"/>
</dbReference>
<dbReference type="PANTHER" id="PTHR44329">
    <property type="entry name" value="SERINE/THREONINE-PROTEIN KINASE TNNI3K-RELATED"/>
    <property type="match status" value="1"/>
</dbReference>
<name>A0A6A6IIC0_9PLEO</name>
<keyword evidence="3" id="KW-1185">Reference proteome</keyword>
<dbReference type="InterPro" id="IPR001245">
    <property type="entry name" value="Ser-Thr/Tyr_kinase_cat_dom"/>
</dbReference>
<dbReference type="GeneID" id="54588188"/>
<protein>
    <submittedName>
        <fullName evidence="2">Kinase-like protein</fullName>
    </submittedName>
</protein>
<dbReference type="SUPFAM" id="SSF56112">
    <property type="entry name" value="Protein kinase-like (PK-like)"/>
    <property type="match status" value="1"/>
</dbReference>
<reference evidence="2" key="1">
    <citation type="journal article" date="2020" name="Stud. Mycol.">
        <title>101 Dothideomycetes genomes: a test case for predicting lifestyles and emergence of pathogens.</title>
        <authorList>
            <person name="Haridas S."/>
            <person name="Albert R."/>
            <person name="Binder M."/>
            <person name="Bloem J."/>
            <person name="Labutti K."/>
            <person name="Salamov A."/>
            <person name="Andreopoulos B."/>
            <person name="Baker S."/>
            <person name="Barry K."/>
            <person name="Bills G."/>
            <person name="Bluhm B."/>
            <person name="Cannon C."/>
            <person name="Castanera R."/>
            <person name="Culley D."/>
            <person name="Daum C."/>
            <person name="Ezra D."/>
            <person name="Gonzalez J."/>
            <person name="Henrissat B."/>
            <person name="Kuo A."/>
            <person name="Liang C."/>
            <person name="Lipzen A."/>
            <person name="Lutzoni F."/>
            <person name="Magnuson J."/>
            <person name="Mondo S."/>
            <person name="Nolan M."/>
            <person name="Ohm R."/>
            <person name="Pangilinan J."/>
            <person name="Park H.-J."/>
            <person name="Ramirez L."/>
            <person name="Alfaro M."/>
            <person name="Sun H."/>
            <person name="Tritt A."/>
            <person name="Yoshinaga Y."/>
            <person name="Zwiers L.-H."/>
            <person name="Turgeon B."/>
            <person name="Goodwin S."/>
            <person name="Spatafora J."/>
            <person name="Crous P."/>
            <person name="Grigoriev I."/>
        </authorList>
    </citation>
    <scope>NUCLEOTIDE SEQUENCE</scope>
    <source>
        <strain evidence="2">CBS 122368</strain>
    </source>
</reference>
<dbReference type="Gene3D" id="1.10.510.10">
    <property type="entry name" value="Transferase(Phosphotransferase) domain 1"/>
    <property type="match status" value="1"/>
</dbReference>
<evidence type="ECO:0000259" key="1">
    <source>
        <dbReference type="PROSITE" id="PS50011"/>
    </source>
</evidence>
<dbReference type="InterPro" id="IPR011009">
    <property type="entry name" value="Kinase-like_dom_sf"/>
</dbReference>
<dbReference type="EMBL" id="ML987194">
    <property type="protein sequence ID" value="KAF2249642.1"/>
    <property type="molecule type" value="Genomic_DNA"/>
</dbReference>
<dbReference type="InterPro" id="IPR051681">
    <property type="entry name" value="Ser/Thr_Kinases-Pseudokinases"/>
</dbReference>
<evidence type="ECO:0000313" key="2">
    <source>
        <dbReference type="EMBL" id="KAF2249642.1"/>
    </source>
</evidence>
<feature type="domain" description="Protein kinase" evidence="1">
    <location>
        <begin position="91"/>
        <end position="418"/>
    </location>
</feature>
<dbReference type="OrthoDB" id="3772313at2759"/>
<dbReference type="PROSITE" id="PS50011">
    <property type="entry name" value="PROTEIN_KINASE_DOM"/>
    <property type="match status" value="1"/>
</dbReference>
<accession>A0A6A6IIC0</accession>
<dbReference type="RefSeq" id="XP_033684646.1">
    <property type="nucleotide sequence ID" value="XM_033834858.1"/>
</dbReference>
<organism evidence="2 3">
    <name type="scientific">Trematosphaeria pertusa</name>
    <dbReference type="NCBI Taxonomy" id="390896"/>
    <lineage>
        <taxon>Eukaryota</taxon>
        <taxon>Fungi</taxon>
        <taxon>Dikarya</taxon>
        <taxon>Ascomycota</taxon>
        <taxon>Pezizomycotina</taxon>
        <taxon>Dothideomycetes</taxon>
        <taxon>Pleosporomycetidae</taxon>
        <taxon>Pleosporales</taxon>
        <taxon>Massarineae</taxon>
        <taxon>Trematosphaeriaceae</taxon>
        <taxon>Trematosphaeria</taxon>
    </lineage>
</organism>
<dbReference type="GO" id="GO:0005524">
    <property type="term" value="F:ATP binding"/>
    <property type="evidence" value="ECO:0007669"/>
    <property type="project" value="InterPro"/>
</dbReference>
<gene>
    <name evidence="2" type="ORF">BU26DRAFT_592916</name>
</gene>
<keyword evidence="2" id="KW-0418">Kinase</keyword>
<dbReference type="InterPro" id="IPR000719">
    <property type="entry name" value="Prot_kinase_dom"/>
</dbReference>
<dbReference type="GO" id="GO:0004674">
    <property type="term" value="F:protein serine/threonine kinase activity"/>
    <property type="evidence" value="ECO:0007669"/>
    <property type="project" value="TreeGrafter"/>
</dbReference>
<keyword evidence="2" id="KW-0808">Transferase</keyword>
<proteinExistence type="predicted"/>
<sequence>MKSECDAVRKHAELVKGVLDKNQQVFQNDECEKKLREVVGQLLHFAIWCKDANFLQRVWEVSWKKRLPRLMQDLMTWALVLSVGTTASARSDLLRLITDVSQSEILQRKDTSDLMTQIQSQSTILDEIIKALKEPETPKLQLDFRDNDSRLTLTKDPLDDTLLSGELHPHGSQDGSVKVLCEPVNESIMKYGEKGPRHVLIYAQISANTGVQPFYGIAERSGKRWTVMRDLRGMPSLARLIKDGNWPKSLSHRLSVAYEVAKTMEYLHSVEVLVKRLSDHTVVLETTDSTIIPCLTNIESARLIKERTTGGRYDLRYEAPEVAIIKQHSIYTDIWSLGIFIWQCATGSAPFGLTDEVLDASGSAAATIRGRTSQGEILWSLENPESTALRAISRLVEQCCKRRATIRPSATEVVHSLLEIMTIPVLDSNGAAPLDGGETKERVATMLESGEGELSEQDDNALRMLAQQGDATAAYLLGSAVWKGFAHSNGEAQGGLIVVSEKHREKEMRARAALVQLEFAFQSGIKAAAKDLYEIHAWLGNLYGVKYNQARELKSL</sequence>
<dbReference type="Pfam" id="PF07714">
    <property type="entry name" value="PK_Tyr_Ser-Thr"/>
    <property type="match status" value="1"/>
</dbReference>